<gene>
    <name evidence="1" type="ORF">Pc12g08880</name>
    <name evidence="1" type="ORF">PCH_Pc12g08880</name>
</gene>
<dbReference type="VEuPathDB" id="FungiDB:PCH_Pc12g08880"/>
<dbReference type="Proteomes" id="UP000000724">
    <property type="component" value="Contig Pc00c12"/>
</dbReference>
<name>B6GYL6_PENRW</name>
<organism evidence="1 2">
    <name type="scientific">Penicillium rubens (strain ATCC 28089 / DSM 1075 / NRRL 1951 / Wisconsin 54-1255)</name>
    <name type="common">Penicillium chrysogenum</name>
    <dbReference type="NCBI Taxonomy" id="500485"/>
    <lineage>
        <taxon>Eukaryota</taxon>
        <taxon>Fungi</taxon>
        <taxon>Dikarya</taxon>
        <taxon>Ascomycota</taxon>
        <taxon>Pezizomycotina</taxon>
        <taxon>Eurotiomycetes</taxon>
        <taxon>Eurotiomycetidae</taxon>
        <taxon>Eurotiales</taxon>
        <taxon>Aspergillaceae</taxon>
        <taxon>Penicillium</taxon>
        <taxon>Penicillium chrysogenum species complex</taxon>
    </lineage>
</organism>
<accession>B6GYL6</accession>
<dbReference type="EMBL" id="AM920427">
    <property type="protein sequence ID" value="CAP80515.1"/>
    <property type="molecule type" value="Genomic_DNA"/>
</dbReference>
<sequence length="139" mass="15572">MARRTIKPTGGSHVLHAERFTGRFDIGCGPLISDKQNRAVTWAQVRLFYPGFFPIYTPRDRSGKAGGKCLKVNLTCSPITNNLVTRKRWKRSKVGRNKRTPLEACWNISKVIKSQCVKGDVGANHLKKLNHSPHSSAVF</sequence>
<proteinExistence type="predicted"/>
<evidence type="ECO:0000313" key="2">
    <source>
        <dbReference type="Proteomes" id="UP000000724"/>
    </source>
</evidence>
<reference evidence="1 2" key="1">
    <citation type="journal article" date="2008" name="Nat. Biotechnol.">
        <title>Genome sequencing and analysis of the filamentous fungus Penicillium chrysogenum.</title>
        <authorList>
            <person name="van den Berg M.A."/>
            <person name="Albang R."/>
            <person name="Albermann K."/>
            <person name="Badger J.H."/>
            <person name="Daran J.-M."/>
            <person name="Driessen A.J.M."/>
            <person name="Garcia-Estrada C."/>
            <person name="Fedorova N.D."/>
            <person name="Harris D.M."/>
            <person name="Heijne W.H.M."/>
            <person name="Joardar V.S."/>
            <person name="Kiel J.A.K.W."/>
            <person name="Kovalchuk A."/>
            <person name="Martin J.F."/>
            <person name="Nierman W.C."/>
            <person name="Nijland J.G."/>
            <person name="Pronk J.T."/>
            <person name="Roubos J.A."/>
            <person name="van der Klei I.J."/>
            <person name="van Peij N.N.M.E."/>
            <person name="Veenhuis M."/>
            <person name="von Doehren H."/>
            <person name="Wagner C."/>
            <person name="Wortman J.R."/>
            <person name="Bovenberg R.A.L."/>
        </authorList>
    </citation>
    <scope>NUCLEOTIDE SEQUENCE [LARGE SCALE GENOMIC DNA]</scope>
    <source>
        <strain evidence="2">ATCC 28089 / DSM 1075 / NRRL 1951 / Wisconsin 54-1255</strain>
    </source>
</reference>
<protein>
    <submittedName>
        <fullName evidence="1">Uncharacterized protein</fullName>
    </submittedName>
</protein>
<dbReference type="HOGENOM" id="CLU_1845754_0_0_1"/>
<keyword evidence="2" id="KW-1185">Reference proteome</keyword>
<evidence type="ECO:0000313" key="1">
    <source>
        <dbReference type="EMBL" id="CAP80515.1"/>
    </source>
</evidence>
<dbReference type="AlphaFoldDB" id="B6GYL6"/>